<dbReference type="RefSeq" id="WP_379525881.1">
    <property type="nucleotide sequence ID" value="NZ_JBHSBI010000001.1"/>
</dbReference>
<evidence type="ECO:0000313" key="4">
    <source>
        <dbReference type="EMBL" id="MFC4005699.1"/>
    </source>
</evidence>
<name>A0ABV8G0A8_9ACTN</name>
<proteinExistence type="inferred from homology"/>
<organism evidence="4 5">
    <name type="scientific">Nonomuraea purpurea</name>
    <dbReference type="NCBI Taxonomy" id="1849276"/>
    <lineage>
        <taxon>Bacteria</taxon>
        <taxon>Bacillati</taxon>
        <taxon>Actinomycetota</taxon>
        <taxon>Actinomycetes</taxon>
        <taxon>Streptosporangiales</taxon>
        <taxon>Streptosporangiaceae</taxon>
        <taxon>Nonomuraea</taxon>
    </lineage>
</organism>
<evidence type="ECO:0000256" key="2">
    <source>
        <dbReference type="ARBA" id="ARBA00023186"/>
    </source>
</evidence>
<dbReference type="EMBL" id="JBHSBI010000001">
    <property type="protein sequence ID" value="MFC4005699.1"/>
    <property type="molecule type" value="Genomic_DNA"/>
</dbReference>
<dbReference type="HAMAP" id="MF_01385">
    <property type="entry name" value="UreF"/>
    <property type="match status" value="1"/>
</dbReference>
<comment type="function">
    <text evidence="3">Required for maturation of urease via the functional incorporation of the urease nickel metallocenter.</text>
</comment>
<comment type="subunit">
    <text evidence="3">UreD, UreF and UreG form a complex that acts as a GTP-hydrolysis-dependent molecular chaperone, activating the urease apoprotein by helping to assemble the nickel containing metallocenter of UreC. The UreE protein probably delivers the nickel.</text>
</comment>
<sequence>MGPALLLLTDSRLPAGGHAHSGGTEQAIASGAVHDVPSLAGFLRGRLHTAGTVTAAFAAAACAHAASPQITPEPATPVDAASRPAAPGPATTVDAALGPAPFAVTGSWPMSWAVLDAEVDARTAAPAQREASRTQGRLLLRVARRVWPSPILEDLARTVPNPHHPIALGAAAHAAGATPEEAAMAAAYHAVSGPATAAVRLLGLDPVAVHGLLADLTPDLTAVAAQAHLAAAGQAPESLPAHSAPALDLLAERHARTKIRLFVS</sequence>
<dbReference type="PANTHER" id="PTHR33620:SF1">
    <property type="entry name" value="UREASE ACCESSORY PROTEIN F"/>
    <property type="match status" value="1"/>
</dbReference>
<gene>
    <name evidence="3" type="primary">ureF</name>
    <name evidence="4" type="ORF">ACFOY2_00595</name>
</gene>
<protein>
    <recommendedName>
        <fullName evidence="3">Urease accessory protein UreF</fullName>
    </recommendedName>
</protein>
<dbReference type="InterPro" id="IPR002639">
    <property type="entry name" value="UreF"/>
</dbReference>
<dbReference type="PANTHER" id="PTHR33620">
    <property type="entry name" value="UREASE ACCESSORY PROTEIN F"/>
    <property type="match status" value="1"/>
</dbReference>
<keyword evidence="2 3" id="KW-0143">Chaperone</keyword>
<comment type="caution">
    <text evidence="4">The sequence shown here is derived from an EMBL/GenBank/DDBJ whole genome shotgun (WGS) entry which is preliminary data.</text>
</comment>
<comment type="similarity">
    <text evidence="3">Belongs to the UreF family.</text>
</comment>
<dbReference type="Gene3D" id="1.10.4190.10">
    <property type="entry name" value="Urease accessory protein UreF"/>
    <property type="match status" value="1"/>
</dbReference>
<evidence type="ECO:0000256" key="3">
    <source>
        <dbReference type="HAMAP-Rule" id="MF_01385"/>
    </source>
</evidence>
<accession>A0ABV8G0A8</accession>
<keyword evidence="5" id="KW-1185">Reference proteome</keyword>
<comment type="subcellular location">
    <subcellularLocation>
        <location evidence="3">Cytoplasm</location>
    </subcellularLocation>
</comment>
<dbReference type="InterPro" id="IPR038277">
    <property type="entry name" value="UreF_sf"/>
</dbReference>
<keyword evidence="1 3" id="KW-0996">Nickel insertion</keyword>
<keyword evidence="3" id="KW-0963">Cytoplasm</keyword>
<reference evidence="5" key="1">
    <citation type="journal article" date="2019" name="Int. J. Syst. Evol. Microbiol.">
        <title>The Global Catalogue of Microorganisms (GCM) 10K type strain sequencing project: providing services to taxonomists for standard genome sequencing and annotation.</title>
        <authorList>
            <consortium name="The Broad Institute Genomics Platform"/>
            <consortium name="The Broad Institute Genome Sequencing Center for Infectious Disease"/>
            <person name="Wu L."/>
            <person name="Ma J."/>
        </authorList>
    </citation>
    <scope>NUCLEOTIDE SEQUENCE [LARGE SCALE GENOMIC DNA]</scope>
    <source>
        <strain evidence="5">TBRC 1276</strain>
    </source>
</reference>
<evidence type="ECO:0000256" key="1">
    <source>
        <dbReference type="ARBA" id="ARBA00022988"/>
    </source>
</evidence>
<evidence type="ECO:0000313" key="5">
    <source>
        <dbReference type="Proteomes" id="UP001595851"/>
    </source>
</evidence>
<dbReference type="PIRSF" id="PIRSF009467">
    <property type="entry name" value="Ureas_acces_UreF"/>
    <property type="match status" value="1"/>
</dbReference>
<dbReference type="Proteomes" id="UP001595851">
    <property type="component" value="Unassembled WGS sequence"/>
</dbReference>
<dbReference type="Pfam" id="PF01730">
    <property type="entry name" value="UreF"/>
    <property type="match status" value="1"/>
</dbReference>